<dbReference type="WBParaSite" id="SSLN_0000373401-mRNA-1">
    <property type="protein sequence ID" value="SSLN_0000373401-mRNA-1"/>
    <property type="gene ID" value="SSLN_0000373401"/>
</dbReference>
<evidence type="ECO:0000313" key="4">
    <source>
        <dbReference type="WBParaSite" id="SSLN_0000373401-mRNA-1"/>
    </source>
</evidence>
<reference evidence="2 3" key="2">
    <citation type="submission" date="2018-11" db="EMBL/GenBank/DDBJ databases">
        <authorList>
            <consortium name="Pathogen Informatics"/>
        </authorList>
    </citation>
    <scope>NUCLEOTIDE SEQUENCE [LARGE SCALE GENOMIC DNA]</scope>
    <source>
        <strain evidence="2 3">NST_G2</strain>
    </source>
</reference>
<feature type="region of interest" description="Disordered" evidence="1">
    <location>
        <begin position="78"/>
        <end position="101"/>
    </location>
</feature>
<proteinExistence type="predicted"/>
<reference evidence="4" key="1">
    <citation type="submission" date="2016-06" db="UniProtKB">
        <authorList>
            <consortium name="WormBaseParasite"/>
        </authorList>
    </citation>
    <scope>IDENTIFICATION</scope>
</reference>
<feature type="compositionally biased region" description="Basic and acidic residues" evidence="1">
    <location>
        <begin position="89"/>
        <end position="101"/>
    </location>
</feature>
<dbReference type="OrthoDB" id="6149178at2759"/>
<dbReference type="Proteomes" id="UP000275846">
    <property type="component" value="Unassembled WGS sequence"/>
</dbReference>
<accession>A0A183SHC4</accession>
<dbReference type="EMBL" id="UYSU01032598">
    <property type="protein sequence ID" value="VDL90007.1"/>
    <property type="molecule type" value="Genomic_DNA"/>
</dbReference>
<evidence type="ECO:0000313" key="2">
    <source>
        <dbReference type="EMBL" id="VDL90007.1"/>
    </source>
</evidence>
<gene>
    <name evidence="2" type="ORF">SSLN_LOCUS3622</name>
</gene>
<protein>
    <submittedName>
        <fullName evidence="4">Transposase</fullName>
    </submittedName>
</protein>
<evidence type="ECO:0000313" key="3">
    <source>
        <dbReference type="Proteomes" id="UP000275846"/>
    </source>
</evidence>
<dbReference type="AlphaFoldDB" id="A0A183SHC4"/>
<keyword evidence="3" id="KW-1185">Reference proteome</keyword>
<evidence type="ECO:0000256" key="1">
    <source>
        <dbReference type="SAM" id="MobiDB-lite"/>
    </source>
</evidence>
<name>A0A183SHC4_SCHSO</name>
<sequence>MAYTLGNDEVEKYLDASAIVFPSPDTRSHLLPQVDRTSSGILSIHAMLRQVQLRWRGHLVTMDGERLPKRLFYGDVTTGARRHGGPKRRYNDTLKKSLEQL</sequence>
<organism evidence="4">
    <name type="scientific">Schistocephalus solidus</name>
    <name type="common">Tapeworm</name>
    <dbReference type="NCBI Taxonomy" id="70667"/>
    <lineage>
        <taxon>Eukaryota</taxon>
        <taxon>Metazoa</taxon>
        <taxon>Spiralia</taxon>
        <taxon>Lophotrochozoa</taxon>
        <taxon>Platyhelminthes</taxon>
        <taxon>Cestoda</taxon>
        <taxon>Eucestoda</taxon>
        <taxon>Diphyllobothriidea</taxon>
        <taxon>Diphyllobothriidae</taxon>
        <taxon>Schistocephalus</taxon>
    </lineage>
</organism>